<dbReference type="Gene3D" id="3.40.50.300">
    <property type="entry name" value="P-loop containing nucleotide triphosphate hydrolases"/>
    <property type="match status" value="1"/>
</dbReference>
<dbReference type="InterPro" id="IPR027417">
    <property type="entry name" value="P-loop_NTPase"/>
</dbReference>
<dbReference type="Gene3D" id="3.20.180.20">
    <property type="entry name" value="Dynein heavy chain, N-terminal domain 2"/>
    <property type="match status" value="1"/>
</dbReference>
<dbReference type="PANTHER" id="PTHR10676">
    <property type="entry name" value="DYNEIN HEAVY CHAIN FAMILY PROTEIN"/>
    <property type="match status" value="1"/>
</dbReference>
<evidence type="ECO:0000313" key="4">
    <source>
        <dbReference type="Proteomes" id="UP000069940"/>
    </source>
</evidence>
<evidence type="ECO:0000259" key="2">
    <source>
        <dbReference type="Pfam" id="PF12774"/>
    </source>
</evidence>
<organism evidence="3 4">
    <name type="scientific">Aedes albopictus</name>
    <name type="common">Asian tiger mosquito</name>
    <name type="synonym">Stegomyia albopicta</name>
    <dbReference type="NCBI Taxonomy" id="7160"/>
    <lineage>
        <taxon>Eukaryota</taxon>
        <taxon>Metazoa</taxon>
        <taxon>Ecdysozoa</taxon>
        <taxon>Arthropoda</taxon>
        <taxon>Hexapoda</taxon>
        <taxon>Insecta</taxon>
        <taxon>Pterygota</taxon>
        <taxon>Neoptera</taxon>
        <taxon>Endopterygota</taxon>
        <taxon>Diptera</taxon>
        <taxon>Nematocera</taxon>
        <taxon>Culicoidea</taxon>
        <taxon>Culicidae</taxon>
        <taxon>Culicinae</taxon>
        <taxon>Aedini</taxon>
        <taxon>Aedes</taxon>
        <taxon>Stegomyia</taxon>
    </lineage>
</organism>
<dbReference type="Pfam" id="PF08393">
    <property type="entry name" value="DHC_N2"/>
    <property type="match status" value="1"/>
</dbReference>
<dbReference type="Gene3D" id="1.20.140.100">
    <property type="entry name" value="Dynein heavy chain, N-terminal domain 2"/>
    <property type="match status" value="1"/>
</dbReference>
<keyword evidence="4" id="KW-1185">Reference proteome</keyword>
<feature type="domain" description="Dynein heavy chain linker" evidence="1">
    <location>
        <begin position="6"/>
        <end position="264"/>
    </location>
</feature>
<accession>A0ABM1YH53</accession>
<dbReference type="EnsemblMetazoa" id="AALFPA23_009102.R12476">
    <property type="protein sequence ID" value="AALFPA23_009102.P12476"/>
    <property type="gene ID" value="AALFPA23_009102"/>
</dbReference>
<dbReference type="InterPro" id="IPR035699">
    <property type="entry name" value="AAA_6"/>
</dbReference>
<reference evidence="4" key="1">
    <citation type="journal article" date="2015" name="Proc. Natl. Acad. Sci. U.S.A.">
        <title>Genome sequence of the Asian Tiger mosquito, Aedes albopictus, reveals insights into its biology, genetics, and evolution.</title>
        <authorList>
            <person name="Chen X.G."/>
            <person name="Jiang X."/>
            <person name="Gu J."/>
            <person name="Xu M."/>
            <person name="Wu Y."/>
            <person name="Deng Y."/>
            <person name="Zhang C."/>
            <person name="Bonizzoni M."/>
            <person name="Dermauw W."/>
            <person name="Vontas J."/>
            <person name="Armbruster P."/>
            <person name="Huang X."/>
            <person name="Yang Y."/>
            <person name="Zhang H."/>
            <person name="He W."/>
            <person name="Peng H."/>
            <person name="Liu Y."/>
            <person name="Wu K."/>
            <person name="Chen J."/>
            <person name="Lirakis M."/>
            <person name="Topalis P."/>
            <person name="Van Leeuwen T."/>
            <person name="Hall A.B."/>
            <person name="Jiang X."/>
            <person name="Thorpe C."/>
            <person name="Mueller R.L."/>
            <person name="Sun C."/>
            <person name="Waterhouse R.M."/>
            <person name="Yan G."/>
            <person name="Tu Z.J."/>
            <person name="Fang X."/>
            <person name="James A.A."/>
        </authorList>
    </citation>
    <scope>NUCLEOTIDE SEQUENCE [LARGE SCALE GENOMIC DNA]</scope>
    <source>
        <strain evidence="4">Foshan</strain>
    </source>
</reference>
<name>A0ABM1YH53_AEDAL</name>
<proteinExistence type="predicted"/>
<evidence type="ECO:0000259" key="1">
    <source>
        <dbReference type="Pfam" id="PF08393"/>
    </source>
</evidence>
<dbReference type="RefSeq" id="XP_062704987.1">
    <property type="nucleotide sequence ID" value="XM_062849003.1"/>
</dbReference>
<dbReference type="Proteomes" id="UP000069940">
    <property type="component" value="Unassembled WGS sequence"/>
</dbReference>
<dbReference type="PANTHER" id="PTHR10676:SF183">
    <property type="entry name" value="DYNEIN AXONEMAL HEAVY CHAIN 2"/>
    <property type="match status" value="1"/>
</dbReference>
<feature type="domain" description="Dynein heavy chain hydrolytic ATP-binding dynein motor region" evidence="2">
    <location>
        <begin position="407"/>
        <end position="609"/>
    </location>
</feature>
<evidence type="ECO:0000313" key="3">
    <source>
        <dbReference type="EnsemblMetazoa" id="AALFPA23_009102.P12476"/>
    </source>
</evidence>
<dbReference type="Gene3D" id="1.20.58.1120">
    <property type="match status" value="1"/>
</dbReference>
<protein>
    <submittedName>
        <fullName evidence="3">Uncharacterized protein</fullName>
    </submittedName>
</protein>
<dbReference type="Pfam" id="PF12774">
    <property type="entry name" value="AAA_6"/>
    <property type="match status" value="1"/>
</dbReference>
<sequence length="644" mass="74822">MVEKAAQIIRYDIQQTPNAAFTISGADTLSAVLKSNLTIIDRLLQSPYRKPFQDQLYIWEKDLNFINDLLESLILISDENRILYEISKIISSSSKLSDFNKTFNGCYEKWTDLIKFLQKASLKIDICPHGSSFLRDVELLRKNFLEISSNLKEILDYHRSICSRLSLLPNQQLIQMIAFPSDGELIMKAMVHMFENIKNVNIRQLDLPQKYGNVWEIDRINTIDEESIVLNKSVLIEPGLDISSIINSLESSLFDSVKNSLHKCLTYLKQNYFNRIESGWLLRWTLQVLIKSTQIENTHHTRNALVQTSLLGKFKPLKMLKAMHGKLLKDMLATNQNLQIQKESFLFRKKLESLLIVEINTRDVTETLIKAKVLSLYAFEWISQIRSYWNEETKICSVLQLNSEFTYGYELKKCDEPIFITPQTNRMMMTITSIIKSKYIPQLNDSNTDHGHNLLKQLAIEIATLFVTLCCSSTWNITDITRYIDGVMKLQAWICFRNIDELSSQVRSSINDTIRQVFVQKSKRTTLNLKSAKSMNNFHIFTISQKNVSPVPALERSIMRPISISVPDQAIIFENLLYLCGYEHYKKITSMIVIFHEYIRCSISSQSRLWTFHRMQKAILKFRRSRVEEKIPEMVQLGCALQVR</sequence>
<reference evidence="3" key="2">
    <citation type="submission" date="2025-05" db="UniProtKB">
        <authorList>
            <consortium name="EnsemblMetazoa"/>
        </authorList>
    </citation>
    <scope>IDENTIFICATION</scope>
    <source>
        <strain evidence="3">Foshan</strain>
    </source>
</reference>
<dbReference type="InterPro" id="IPR013602">
    <property type="entry name" value="Dynein_heavy_linker"/>
</dbReference>
<dbReference type="InterPro" id="IPR042228">
    <property type="entry name" value="Dynein_linker_3"/>
</dbReference>
<dbReference type="InterPro" id="IPR026983">
    <property type="entry name" value="DHC"/>
</dbReference>
<dbReference type="InterPro" id="IPR042222">
    <property type="entry name" value="Dynein_2_N"/>
</dbReference>
<dbReference type="GeneID" id="109420441"/>